<keyword evidence="10" id="KW-0812">Transmembrane</keyword>
<evidence type="ECO:0000313" key="12">
    <source>
        <dbReference type="Proteomes" id="UP001327957"/>
    </source>
</evidence>
<comment type="similarity">
    <text evidence="3">Belongs to the cytochrome P450 family.</text>
</comment>
<dbReference type="InterPro" id="IPR036396">
    <property type="entry name" value="Cyt_P450_sf"/>
</dbReference>
<comment type="caution">
    <text evidence="11">The sequence shown here is derived from an EMBL/GenBank/DDBJ whole genome shotgun (WGS) entry which is preliminary data.</text>
</comment>
<dbReference type="Proteomes" id="UP001327957">
    <property type="component" value="Unassembled WGS sequence"/>
</dbReference>
<comment type="cofactor">
    <cofactor evidence="1 9">
        <name>heme</name>
        <dbReference type="ChEBI" id="CHEBI:30413"/>
    </cofactor>
</comment>
<keyword evidence="7 9" id="KW-0408">Iron</keyword>
<keyword evidence="4 9" id="KW-0349">Heme</keyword>
<dbReference type="GO" id="GO:0016020">
    <property type="term" value="C:membrane"/>
    <property type="evidence" value="ECO:0007669"/>
    <property type="project" value="UniProtKB-SubCell"/>
</dbReference>
<organism evidence="11 12">
    <name type="scientific">Colletotrichum tabaci</name>
    <dbReference type="NCBI Taxonomy" id="1209068"/>
    <lineage>
        <taxon>Eukaryota</taxon>
        <taxon>Fungi</taxon>
        <taxon>Dikarya</taxon>
        <taxon>Ascomycota</taxon>
        <taxon>Pezizomycotina</taxon>
        <taxon>Sordariomycetes</taxon>
        <taxon>Hypocreomycetidae</taxon>
        <taxon>Glomerellales</taxon>
        <taxon>Glomerellaceae</taxon>
        <taxon>Colletotrichum</taxon>
        <taxon>Colletotrichum destructivum species complex</taxon>
    </lineage>
</organism>
<evidence type="ECO:0000256" key="6">
    <source>
        <dbReference type="ARBA" id="ARBA00023002"/>
    </source>
</evidence>
<evidence type="ECO:0000256" key="9">
    <source>
        <dbReference type="PIRSR" id="PIRSR602403-1"/>
    </source>
</evidence>
<dbReference type="PRINTS" id="PR00465">
    <property type="entry name" value="EP450IV"/>
</dbReference>
<dbReference type="Pfam" id="PF00067">
    <property type="entry name" value="p450"/>
    <property type="match status" value="1"/>
</dbReference>
<keyword evidence="6" id="KW-0560">Oxidoreductase</keyword>
<evidence type="ECO:0000256" key="5">
    <source>
        <dbReference type="ARBA" id="ARBA00022723"/>
    </source>
</evidence>
<reference evidence="11 12" key="1">
    <citation type="submission" date="2023-04" db="EMBL/GenBank/DDBJ databases">
        <title>Colletotrichum tabacum stain YC1 causing leaf anthracnose on Nicotiana tabacum(L.) cv.</title>
        <authorList>
            <person name="Ji Z."/>
            <person name="Wang M."/>
            <person name="Zhang J."/>
            <person name="Wang N."/>
            <person name="Zhou Z."/>
        </authorList>
    </citation>
    <scope>NUCLEOTIDE SEQUENCE [LARGE SCALE GENOMIC DNA]</scope>
    <source>
        <strain evidence="11 12">YC1</strain>
    </source>
</reference>
<evidence type="ECO:0000256" key="2">
    <source>
        <dbReference type="ARBA" id="ARBA00004167"/>
    </source>
</evidence>
<comment type="subcellular location">
    <subcellularLocation>
        <location evidence="2">Membrane</location>
        <topology evidence="2">Single-pass membrane protein</topology>
    </subcellularLocation>
</comment>
<dbReference type="PANTHER" id="PTHR46206">
    <property type="entry name" value="CYTOCHROME P450"/>
    <property type="match status" value="1"/>
</dbReference>
<feature type="binding site" description="axial binding residue" evidence="9">
    <location>
        <position position="477"/>
    </location>
    <ligand>
        <name>heme</name>
        <dbReference type="ChEBI" id="CHEBI:30413"/>
    </ligand>
    <ligandPart>
        <name>Fe</name>
        <dbReference type="ChEBI" id="CHEBI:18248"/>
    </ligandPart>
</feature>
<proteinExistence type="inferred from homology"/>
<dbReference type="GO" id="GO:0016705">
    <property type="term" value="F:oxidoreductase activity, acting on paired donors, with incorporation or reduction of molecular oxygen"/>
    <property type="evidence" value="ECO:0007669"/>
    <property type="project" value="InterPro"/>
</dbReference>
<accession>A0AAV9T337</accession>
<dbReference type="Gene3D" id="1.10.630.10">
    <property type="entry name" value="Cytochrome P450"/>
    <property type="match status" value="1"/>
</dbReference>
<dbReference type="EMBL" id="JASAOK010000046">
    <property type="protein sequence ID" value="KAK6211328.1"/>
    <property type="molecule type" value="Genomic_DNA"/>
</dbReference>
<evidence type="ECO:0000256" key="1">
    <source>
        <dbReference type="ARBA" id="ARBA00001971"/>
    </source>
</evidence>
<dbReference type="GO" id="GO:0020037">
    <property type="term" value="F:heme binding"/>
    <property type="evidence" value="ECO:0007669"/>
    <property type="project" value="InterPro"/>
</dbReference>
<evidence type="ECO:0000313" key="11">
    <source>
        <dbReference type="EMBL" id="KAK6211328.1"/>
    </source>
</evidence>
<evidence type="ECO:0000256" key="7">
    <source>
        <dbReference type="ARBA" id="ARBA00023004"/>
    </source>
</evidence>
<evidence type="ECO:0000256" key="4">
    <source>
        <dbReference type="ARBA" id="ARBA00022617"/>
    </source>
</evidence>
<dbReference type="PANTHER" id="PTHR46206:SF6">
    <property type="entry name" value="CYTOCHROME P450 MONOOXYGENASE AN1598-RELATED"/>
    <property type="match status" value="1"/>
</dbReference>
<dbReference type="SUPFAM" id="SSF48264">
    <property type="entry name" value="Cytochrome P450"/>
    <property type="match status" value="1"/>
</dbReference>
<keyword evidence="5 9" id="KW-0479">Metal-binding</keyword>
<dbReference type="InterPro" id="IPR002403">
    <property type="entry name" value="Cyt_P450_E_grp-IV"/>
</dbReference>
<keyword evidence="8" id="KW-0503">Monooxygenase</keyword>
<keyword evidence="12" id="KW-1185">Reference proteome</keyword>
<protein>
    <submittedName>
        <fullName evidence="11">Cytochrome P450 oxidoreductase GliF</fullName>
    </submittedName>
</protein>
<dbReference type="CDD" id="cd11041">
    <property type="entry name" value="CYP503A1-like"/>
    <property type="match status" value="1"/>
</dbReference>
<sequence>MLSTIQSNIIEPYMVLRQTLGPLKLSRWQLTKIMAKAMLFGSVLRSIFVASVIAFAFYLLWYSVFGEKHTEKILDLPVFKTNASHCDDIIKEGQKKYPNDPFVVVNKRFSFVVYPATVWDELKRIPEHTASVAGYMHHCNSGDWSLVGNETQELWKTMNVDLTRALPAHLGNLQEDIALAFDTVVGRSTKPHEKWHMFTTVGLMGRLNATSFAGRDLGFRAAWYWSVTLAPVFAHFANTLLKMLPDFLKPLARPIFYAPVLLDHQFMRQMLYPIIDKNTKEFREAKDPKEPMAPKPGKNLPFTAFLLARYKDGAATPHQLSTDIIQASYTSIPSTSTSLYHALWNLAQRPEAQEILRKEVEEVMIDGKLPSTHLQELKRMDSFLRESLRLHPITHFALQRRVNKPLKLSIGPELPVGTLIVLDAQAINRSPELYDNPNEFDMDRFWRLRQIPGNDGKYHAVTANATAPIWGDGAQACPGRYYGVCVLKISLAHVLMNYDIELKGGPRPLKPIPVPNGTFGPDPSVKMIWKYKGKNPSPA</sequence>
<dbReference type="GO" id="GO:0004497">
    <property type="term" value="F:monooxygenase activity"/>
    <property type="evidence" value="ECO:0007669"/>
    <property type="project" value="UniProtKB-KW"/>
</dbReference>
<keyword evidence="10" id="KW-0472">Membrane</keyword>
<evidence type="ECO:0000256" key="10">
    <source>
        <dbReference type="SAM" id="Phobius"/>
    </source>
</evidence>
<dbReference type="GO" id="GO:0005506">
    <property type="term" value="F:iron ion binding"/>
    <property type="evidence" value="ECO:0007669"/>
    <property type="project" value="InterPro"/>
</dbReference>
<evidence type="ECO:0000256" key="8">
    <source>
        <dbReference type="ARBA" id="ARBA00023033"/>
    </source>
</evidence>
<evidence type="ECO:0000256" key="3">
    <source>
        <dbReference type="ARBA" id="ARBA00010617"/>
    </source>
</evidence>
<gene>
    <name evidence="11" type="ORF">QIS74_10592</name>
</gene>
<dbReference type="InterPro" id="IPR001128">
    <property type="entry name" value="Cyt_P450"/>
</dbReference>
<name>A0AAV9T337_9PEZI</name>
<keyword evidence="10" id="KW-1133">Transmembrane helix</keyword>
<dbReference type="AlphaFoldDB" id="A0AAV9T337"/>
<feature type="transmembrane region" description="Helical" evidence="10">
    <location>
        <begin position="37"/>
        <end position="61"/>
    </location>
</feature>